<feature type="transmembrane region" description="Helical" evidence="8">
    <location>
        <begin position="362"/>
        <end position="382"/>
    </location>
</feature>
<evidence type="ECO:0000256" key="4">
    <source>
        <dbReference type="ARBA" id="ARBA00022692"/>
    </source>
</evidence>
<keyword evidence="9" id="KW-0732">Signal</keyword>
<evidence type="ECO:0000256" key="2">
    <source>
        <dbReference type="ARBA" id="ARBA00008017"/>
    </source>
</evidence>
<dbReference type="PANTHER" id="PTHR30347">
    <property type="entry name" value="POTASSIUM CHANNEL RELATED"/>
    <property type="match status" value="1"/>
</dbReference>
<evidence type="ECO:0000256" key="9">
    <source>
        <dbReference type="SAM" id="SignalP"/>
    </source>
</evidence>
<dbReference type="InterPro" id="IPR006685">
    <property type="entry name" value="MscS_channel_2nd"/>
</dbReference>
<proteinExistence type="inferred from homology"/>
<feature type="transmembrane region" description="Helical" evidence="8">
    <location>
        <begin position="252"/>
        <end position="275"/>
    </location>
</feature>
<comment type="subcellular location">
    <subcellularLocation>
        <location evidence="1">Cell membrane</location>
        <topology evidence="1">Multi-pass membrane protein</topology>
    </subcellularLocation>
</comment>
<dbReference type="GO" id="GO:0008381">
    <property type="term" value="F:mechanosensitive monoatomic ion channel activity"/>
    <property type="evidence" value="ECO:0007669"/>
    <property type="project" value="UniProtKB-ARBA"/>
</dbReference>
<keyword evidence="3" id="KW-1003">Cell membrane</keyword>
<evidence type="ECO:0000313" key="11">
    <source>
        <dbReference type="Proteomes" id="UP000093737"/>
    </source>
</evidence>
<dbReference type="Gene3D" id="2.30.30.60">
    <property type="match status" value="1"/>
</dbReference>
<dbReference type="Pfam" id="PF21082">
    <property type="entry name" value="MS_channel_3rd"/>
    <property type="match status" value="1"/>
</dbReference>
<evidence type="ECO:0000256" key="5">
    <source>
        <dbReference type="ARBA" id="ARBA00022989"/>
    </source>
</evidence>
<dbReference type="InterPro" id="IPR052702">
    <property type="entry name" value="MscS-like_channel"/>
</dbReference>
<evidence type="ECO:0000256" key="7">
    <source>
        <dbReference type="SAM" id="MobiDB-lite"/>
    </source>
</evidence>
<comment type="similarity">
    <text evidence="2">Belongs to the MscS (TC 1.A.23) family.</text>
</comment>
<dbReference type="RefSeq" id="WP_056572613.1">
    <property type="nucleotide sequence ID" value="NZ_CP033334.1"/>
</dbReference>
<dbReference type="InterPro" id="IPR049278">
    <property type="entry name" value="MS_channel_C"/>
</dbReference>
<name>A0A6M7U437_RHILI</name>
<dbReference type="AlphaFoldDB" id="A0A6M7U437"/>
<feature type="transmembrane region" description="Helical" evidence="8">
    <location>
        <begin position="478"/>
        <end position="502"/>
    </location>
</feature>
<dbReference type="PROSITE" id="PS01246">
    <property type="entry name" value="UPF0003"/>
    <property type="match status" value="1"/>
</dbReference>
<evidence type="ECO:0000256" key="1">
    <source>
        <dbReference type="ARBA" id="ARBA00004651"/>
    </source>
</evidence>
<feature type="signal peptide" evidence="9">
    <location>
        <begin position="1"/>
        <end position="26"/>
    </location>
</feature>
<feature type="compositionally biased region" description="Basic residues" evidence="7">
    <location>
        <begin position="816"/>
        <end position="829"/>
    </location>
</feature>
<dbReference type="GO" id="GO:0005886">
    <property type="term" value="C:plasma membrane"/>
    <property type="evidence" value="ECO:0007669"/>
    <property type="project" value="UniProtKB-SubCell"/>
</dbReference>
<accession>A0A6M7U437</accession>
<dbReference type="Gene3D" id="3.30.70.100">
    <property type="match status" value="1"/>
</dbReference>
<dbReference type="Gene3D" id="1.10.287.1260">
    <property type="match status" value="1"/>
</dbReference>
<dbReference type="SUPFAM" id="SSF82861">
    <property type="entry name" value="Mechanosensitive channel protein MscS (YggB), transmembrane region"/>
    <property type="match status" value="1"/>
</dbReference>
<feature type="transmembrane region" description="Helical" evidence="8">
    <location>
        <begin position="599"/>
        <end position="627"/>
    </location>
</feature>
<gene>
    <name evidence="10" type="ORF">A8145_20430</name>
</gene>
<feature type="region of interest" description="Disordered" evidence="7">
    <location>
        <begin position="806"/>
        <end position="829"/>
    </location>
</feature>
<dbReference type="Pfam" id="PF00924">
    <property type="entry name" value="MS_channel_2nd"/>
    <property type="match status" value="1"/>
</dbReference>
<dbReference type="InterPro" id="IPR023408">
    <property type="entry name" value="MscS_beta-dom_sf"/>
</dbReference>
<reference evidence="10 11" key="1">
    <citation type="submission" date="2016-05" db="EMBL/GenBank/DDBJ databases">
        <authorList>
            <person name="Ramsay J.P."/>
        </authorList>
    </citation>
    <scope>NUCLEOTIDE SEQUENCE [LARGE SCALE GENOMIC DNA]</scope>
    <source>
        <strain evidence="10 11">NZP2042</strain>
    </source>
</reference>
<dbReference type="PANTHER" id="PTHR30347:SF1">
    <property type="entry name" value="MECHANOSENSITIVE CHANNEL MSCK"/>
    <property type="match status" value="1"/>
</dbReference>
<feature type="chain" id="PRO_5043938424" evidence="9">
    <location>
        <begin position="27"/>
        <end position="829"/>
    </location>
</feature>
<feature type="compositionally biased region" description="Basic and acidic residues" evidence="7">
    <location>
        <begin position="806"/>
        <end position="815"/>
    </location>
</feature>
<comment type="caution">
    <text evidence="10">The sequence shown here is derived from an EMBL/GenBank/DDBJ whole genome shotgun (WGS) entry which is preliminary data.</text>
</comment>
<dbReference type="Proteomes" id="UP000093737">
    <property type="component" value="Unassembled WGS sequence"/>
</dbReference>
<feature type="transmembrane region" description="Helical" evidence="8">
    <location>
        <begin position="402"/>
        <end position="424"/>
    </location>
</feature>
<sequence>MPLRLLRLVLILALVISAPPSFEAMAQALGQGSAGLITDQQKVIQGLTAKTDDLEKKIQQDGDDDSSLVDIRLQLEDLSRAALTSALAFRPRLTEINNRIEVLGPPPAAGQPQEPDIVTGERQALASEKAEINAVVASAQNLSIRISGLIDKIGNMRSELFRNLLTKRYVLSDALSPQVFSDAQDEYANFYKAVSSWLSFAFKFKFQAILAATFVALGLALVLLVGGRRLFGRVFEADPSNEDPSYLSRLSVAFWSTLLPTLAVGAFLGSTIFFFNYYNVLRGDIGLFLNALATAIGVVFCVNRLTNAALSPRLPNWRLIPVETGPARWLVRLATAMAVVISANTFLSIINDKMGSPLSLTIARSFVATIVVGIILILMAMLRPFKARDGSWRPWPAWLRYLALALGLFTITAALLGFIGLALFVSLQVVVTGTALITAYIGFLSAQAIGEEGAFANTTVGRWLSTNSSYEDTALDQLGLVVSVAINLLIILVFLPLILLMWGFQPGDIQAWAYKLATGINIGSVTISVTGILSGIVVFVIGYFLTRWFQGWLDGSVMARGKVDTGVRNSIRLAVGYAGVALAALVGISAAGIDLSSLALVAGALSLGIGFGLQNVVSNFVSGLILLAERPFKVGDWIVAGDVSGTVRKISVRATEIETFQRQSVILPNSNLINNAVGNWTHRNKLGRVEIKVGVAYGSDVKQVHAILLEIARSHPLVLKNPEPFVLFSNFGAAALEFEIRVFLADIMNGSAVQNDIRFSVLEKFDDQHIEIPSTPRAVVETKHTKAWPTDDDKIEADFAEQELAKAEAAAEAKKQAKSGRKPRKPDPD</sequence>
<evidence type="ECO:0000313" key="10">
    <source>
        <dbReference type="EMBL" id="OBQ62052.1"/>
    </source>
</evidence>
<dbReference type="SUPFAM" id="SSF82689">
    <property type="entry name" value="Mechanosensitive channel protein MscS (YggB), C-terminal domain"/>
    <property type="match status" value="1"/>
</dbReference>
<dbReference type="SUPFAM" id="SSF50182">
    <property type="entry name" value="Sm-like ribonucleoproteins"/>
    <property type="match status" value="1"/>
</dbReference>
<evidence type="ECO:0000256" key="3">
    <source>
        <dbReference type="ARBA" id="ARBA00022475"/>
    </source>
</evidence>
<feature type="transmembrane region" description="Helical" evidence="8">
    <location>
        <begin position="208"/>
        <end position="231"/>
    </location>
</feature>
<protein>
    <submittedName>
        <fullName evidence="10">Mechanosensitive ion channel protein</fullName>
    </submittedName>
</protein>
<dbReference type="InterPro" id="IPR006686">
    <property type="entry name" value="MscS_channel_CS"/>
</dbReference>
<dbReference type="EMBL" id="LYTK01000020">
    <property type="protein sequence ID" value="OBQ62052.1"/>
    <property type="molecule type" value="Genomic_DNA"/>
</dbReference>
<feature type="transmembrane region" description="Helical" evidence="8">
    <location>
        <begin position="570"/>
        <end position="593"/>
    </location>
</feature>
<evidence type="ECO:0000256" key="8">
    <source>
        <dbReference type="SAM" id="Phobius"/>
    </source>
</evidence>
<keyword evidence="5 8" id="KW-1133">Transmembrane helix</keyword>
<keyword evidence="6 8" id="KW-0472">Membrane</keyword>
<dbReference type="InterPro" id="IPR010920">
    <property type="entry name" value="LSM_dom_sf"/>
</dbReference>
<organism evidence="10 11">
    <name type="scientific">Rhizobium loti</name>
    <name type="common">Mesorhizobium loti</name>
    <dbReference type="NCBI Taxonomy" id="381"/>
    <lineage>
        <taxon>Bacteria</taxon>
        <taxon>Pseudomonadati</taxon>
        <taxon>Pseudomonadota</taxon>
        <taxon>Alphaproteobacteria</taxon>
        <taxon>Hyphomicrobiales</taxon>
        <taxon>Phyllobacteriaceae</taxon>
        <taxon>Mesorhizobium</taxon>
    </lineage>
</organism>
<dbReference type="InterPro" id="IPR011066">
    <property type="entry name" value="MscS_channel_C_sf"/>
</dbReference>
<keyword evidence="4 8" id="KW-0812">Transmembrane</keyword>
<feature type="transmembrane region" description="Helical" evidence="8">
    <location>
        <begin position="287"/>
        <end position="310"/>
    </location>
</feature>
<feature type="transmembrane region" description="Helical" evidence="8">
    <location>
        <begin position="522"/>
        <end position="549"/>
    </location>
</feature>
<evidence type="ECO:0000256" key="6">
    <source>
        <dbReference type="ARBA" id="ARBA00023136"/>
    </source>
</evidence>
<feature type="transmembrane region" description="Helical" evidence="8">
    <location>
        <begin position="330"/>
        <end position="350"/>
    </location>
</feature>
<feature type="transmembrane region" description="Helical" evidence="8">
    <location>
        <begin position="430"/>
        <end position="449"/>
    </location>
</feature>
<dbReference type="InterPro" id="IPR011014">
    <property type="entry name" value="MscS_channel_TM-2"/>
</dbReference>